<keyword evidence="2" id="KW-1185">Reference proteome</keyword>
<dbReference type="AlphaFoldDB" id="A0A8K0T8Y6"/>
<protein>
    <submittedName>
        <fullName evidence="1">Uncharacterized protein</fullName>
    </submittedName>
</protein>
<comment type="caution">
    <text evidence="1">The sequence shown here is derived from an EMBL/GenBank/DDBJ whole genome shotgun (WGS) entry which is preliminary data.</text>
</comment>
<dbReference type="EMBL" id="JAGPXD010000005">
    <property type="protein sequence ID" value="KAH7354045.1"/>
    <property type="molecule type" value="Genomic_DNA"/>
</dbReference>
<gene>
    <name evidence="1" type="ORF">B0T11DRAFT_123222</name>
</gene>
<organism evidence="1 2">
    <name type="scientific">Plectosphaerella cucumerina</name>
    <dbReference type="NCBI Taxonomy" id="40658"/>
    <lineage>
        <taxon>Eukaryota</taxon>
        <taxon>Fungi</taxon>
        <taxon>Dikarya</taxon>
        <taxon>Ascomycota</taxon>
        <taxon>Pezizomycotina</taxon>
        <taxon>Sordariomycetes</taxon>
        <taxon>Hypocreomycetidae</taxon>
        <taxon>Glomerellales</taxon>
        <taxon>Plectosphaerellaceae</taxon>
        <taxon>Plectosphaerella</taxon>
    </lineage>
</organism>
<name>A0A8K0T8Y6_9PEZI</name>
<evidence type="ECO:0000313" key="2">
    <source>
        <dbReference type="Proteomes" id="UP000813385"/>
    </source>
</evidence>
<dbReference type="Proteomes" id="UP000813385">
    <property type="component" value="Unassembled WGS sequence"/>
</dbReference>
<evidence type="ECO:0000313" key="1">
    <source>
        <dbReference type="EMBL" id="KAH7354045.1"/>
    </source>
</evidence>
<reference evidence="1" key="1">
    <citation type="journal article" date="2021" name="Nat. Commun.">
        <title>Genetic determinants of endophytism in the Arabidopsis root mycobiome.</title>
        <authorList>
            <person name="Mesny F."/>
            <person name="Miyauchi S."/>
            <person name="Thiergart T."/>
            <person name="Pickel B."/>
            <person name="Atanasova L."/>
            <person name="Karlsson M."/>
            <person name="Huettel B."/>
            <person name="Barry K.W."/>
            <person name="Haridas S."/>
            <person name="Chen C."/>
            <person name="Bauer D."/>
            <person name="Andreopoulos W."/>
            <person name="Pangilinan J."/>
            <person name="LaButti K."/>
            <person name="Riley R."/>
            <person name="Lipzen A."/>
            <person name="Clum A."/>
            <person name="Drula E."/>
            <person name="Henrissat B."/>
            <person name="Kohler A."/>
            <person name="Grigoriev I.V."/>
            <person name="Martin F.M."/>
            <person name="Hacquard S."/>
        </authorList>
    </citation>
    <scope>NUCLEOTIDE SEQUENCE</scope>
    <source>
        <strain evidence="1">MPI-CAGE-AT-0016</strain>
    </source>
</reference>
<sequence length="117" mass="12885">MLLLKRHRTVLGAASQAANRGIISAYTRPNAVVALFNTAPPRPSSSNSRWKARQGNDLYAREARVQGLKSRAAFKLLEVCLFQCASSVCRRLTGWVLVAGRKVQRIQKGTGRCRSGM</sequence>
<dbReference type="OrthoDB" id="20105at2759"/>
<accession>A0A8K0T8Y6</accession>
<proteinExistence type="predicted"/>